<keyword evidence="3" id="KW-1185">Reference proteome</keyword>
<proteinExistence type="predicted"/>
<protein>
    <recommendedName>
        <fullName evidence="4">Alkaline shock response membrane anchor protein AmaP</fullName>
    </recommendedName>
</protein>
<evidence type="ECO:0000313" key="3">
    <source>
        <dbReference type="Proteomes" id="UP001183176"/>
    </source>
</evidence>
<reference evidence="3" key="1">
    <citation type="submission" date="2023-07" db="EMBL/GenBank/DDBJ databases">
        <title>30 novel species of actinomycetes from the DSMZ collection.</title>
        <authorList>
            <person name="Nouioui I."/>
        </authorList>
    </citation>
    <scope>NUCLEOTIDE SEQUENCE [LARGE SCALE GENOMIC DNA]</scope>
    <source>
        <strain evidence="3">DSM 44399</strain>
    </source>
</reference>
<dbReference type="Proteomes" id="UP001183176">
    <property type="component" value="Unassembled WGS sequence"/>
</dbReference>
<evidence type="ECO:0000256" key="1">
    <source>
        <dbReference type="SAM" id="Phobius"/>
    </source>
</evidence>
<organism evidence="2 3">
    <name type="scientific">Jatrophihabitans lederbergiae</name>
    <dbReference type="NCBI Taxonomy" id="3075547"/>
    <lineage>
        <taxon>Bacteria</taxon>
        <taxon>Bacillati</taxon>
        <taxon>Actinomycetota</taxon>
        <taxon>Actinomycetes</taxon>
        <taxon>Jatrophihabitantales</taxon>
        <taxon>Jatrophihabitantaceae</taxon>
        <taxon>Jatrophihabitans</taxon>
    </lineage>
</organism>
<accession>A0ABU2J656</accession>
<evidence type="ECO:0000313" key="2">
    <source>
        <dbReference type="EMBL" id="MDT0260476.1"/>
    </source>
</evidence>
<comment type="caution">
    <text evidence="2">The sequence shown here is derived from an EMBL/GenBank/DDBJ whole genome shotgun (WGS) entry which is preliminary data.</text>
</comment>
<keyword evidence="1" id="KW-0472">Membrane</keyword>
<keyword evidence="1" id="KW-1133">Transmembrane helix</keyword>
<dbReference type="RefSeq" id="WP_311421627.1">
    <property type="nucleotide sequence ID" value="NZ_JAVREH010000003.1"/>
</dbReference>
<feature type="transmembrane region" description="Helical" evidence="1">
    <location>
        <begin position="58"/>
        <end position="82"/>
    </location>
</feature>
<name>A0ABU2J656_9ACTN</name>
<evidence type="ECO:0008006" key="4">
    <source>
        <dbReference type="Google" id="ProtNLM"/>
    </source>
</evidence>
<sequence length="191" mass="19976">MHADRTNRAAALLLAILLLAAGVIGALAGFGAFGSVTKHGGLLSNRVGAYFSDHGDWLWPVIAVAAAILALLALRWLLVLLFSTDRASDLTMTGNRSAGRTTLAPGALTDAVSEEIGGYAGVHSARARLIGDATRPTLVVGATLHDSADLPSLRRRIESQAIGHARQAMADPELPVRLDLNVTDRQASRVG</sequence>
<dbReference type="EMBL" id="JAVREH010000003">
    <property type="protein sequence ID" value="MDT0260476.1"/>
    <property type="molecule type" value="Genomic_DNA"/>
</dbReference>
<gene>
    <name evidence="2" type="ORF">RM423_03620</name>
</gene>
<keyword evidence="1" id="KW-0812">Transmembrane</keyword>